<dbReference type="BioCyc" id="DPIE1322246:BN4_RS14230-MONOMER"/>
<feature type="transmembrane region" description="Helical" evidence="1">
    <location>
        <begin position="361"/>
        <end position="381"/>
    </location>
</feature>
<dbReference type="SMART" id="SM01080">
    <property type="entry name" value="CHASE2"/>
    <property type="match status" value="1"/>
</dbReference>
<dbReference type="InterPro" id="IPR050697">
    <property type="entry name" value="Adenylyl/Guanylyl_Cyclase_3/4"/>
</dbReference>
<dbReference type="GO" id="GO:0006171">
    <property type="term" value="P:cAMP biosynthetic process"/>
    <property type="evidence" value="ECO:0007669"/>
    <property type="project" value="TreeGrafter"/>
</dbReference>
<dbReference type="InterPro" id="IPR001054">
    <property type="entry name" value="A/G_cyclase"/>
</dbReference>
<keyword evidence="4" id="KW-1185">Reference proteome</keyword>
<dbReference type="InterPro" id="IPR029787">
    <property type="entry name" value="Nucleotide_cyclase"/>
</dbReference>
<reference evidence="3 4" key="1">
    <citation type="journal article" date="2013" name="PLoS ONE">
        <title>The first genomic and proteomic characterization of a deep-sea sulfate reducer: insights into the piezophilic lifestyle of Desulfovibrio piezophilus.</title>
        <authorList>
            <person name="Pradel N."/>
            <person name="Ji B."/>
            <person name="Gimenez G."/>
            <person name="Talla E."/>
            <person name="Lenoble P."/>
            <person name="Garel M."/>
            <person name="Tamburini C."/>
            <person name="Fourquet P."/>
            <person name="Lebrun R."/>
            <person name="Bertin P."/>
            <person name="Denis Y."/>
            <person name="Pophillat M."/>
            <person name="Barbe V."/>
            <person name="Ollivier B."/>
            <person name="Dolla A."/>
        </authorList>
    </citation>
    <scope>NUCLEOTIDE SEQUENCE [LARGE SCALE GENOMIC DNA]</scope>
    <source>
        <strain evidence="4">DSM 10523 / SB164P1</strain>
    </source>
</reference>
<dbReference type="GO" id="GO:0004016">
    <property type="term" value="F:adenylate cyclase activity"/>
    <property type="evidence" value="ECO:0007669"/>
    <property type="project" value="UniProtKB-ARBA"/>
</dbReference>
<dbReference type="PROSITE" id="PS50125">
    <property type="entry name" value="GUANYLATE_CYCLASE_2"/>
    <property type="match status" value="1"/>
</dbReference>
<keyword evidence="1" id="KW-0812">Transmembrane</keyword>
<dbReference type="GO" id="GO:0035556">
    <property type="term" value="P:intracellular signal transduction"/>
    <property type="evidence" value="ECO:0007669"/>
    <property type="project" value="InterPro"/>
</dbReference>
<gene>
    <name evidence="3" type="ordered locus">BN4_20003</name>
</gene>
<organism evidence="3 4">
    <name type="scientific">Pseudodesulfovibrio piezophilus (strain DSM 21447 / JCM 15486 / C1TLV30)</name>
    <name type="common">Desulfovibrio piezophilus</name>
    <dbReference type="NCBI Taxonomy" id="1322246"/>
    <lineage>
        <taxon>Bacteria</taxon>
        <taxon>Pseudomonadati</taxon>
        <taxon>Thermodesulfobacteriota</taxon>
        <taxon>Desulfovibrionia</taxon>
        <taxon>Desulfovibrionales</taxon>
        <taxon>Desulfovibrionaceae</taxon>
    </lineage>
</organism>
<dbReference type="PANTHER" id="PTHR43081:SF1">
    <property type="entry name" value="ADENYLATE CYCLASE, TERMINAL-DIFFERENTIATION SPECIFIC"/>
    <property type="match status" value="1"/>
</dbReference>
<dbReference type="eggNOG" id="COG4252">
    <property type="taxonomic scope" value="Bacteria"/>
</dbReference>
<dbReference type="STRING" id="1322246.BN4_20003"/>
<reference evidence="4" key="2">
    <citation type="journal article" date="2013" name="Stand. Genomic Sci.">
        <title>Complete genome sequence of Desulfocapsa sulfexigens, a marine deltaproteobacterium specialized in disproportionating inorganic sulfur compounds.</title>
        <authorList>
            <person name="Finster K.W."/>
            <person name="Kjeldsen K.U."/>
            <person name="Kube M."/>
            <person name="Reinhardt R."/>
            <person name="Mussmann M."/>
            <person name="Amann R."/>
            <person name="Schreiber L."/>
        </authorList>
    </citation>
    <scope>NUCLEOTIDE SEQUENCE [LARGE SCALE GENOMIC DNA]</scope>
    <source>
        <strain evidence="4">DSM 10523 / SB164P1</strain>
    </source>
</reference>
<name>M1WMY9_PSEP2</name>
<dbReference type="SUPFAM" id="SSF55073">
    <property type="entry name" value="Nucleotide cyclase"/>
    <property type="match status" value="1"/>
</dbReference>
<protein>
    <submittedName>
        <fullName evidence="3">Adenylate/guanylate cyclase with Chase sensor</fullName>
    </submittedName>
</protein>
<dbReference type="RefSeq" id="WP_015416107.1">
    <property type="nucleotide sequence ID" value="NC_020409.1"/>
</dbReference>
<dbReference type="KEGG" id="dpi:BN4_20003"/>
<dbReference type="Gene3D" id="3.30.70.1230">
    <property type="entry name" value="Nucleotide cyclase"/>
    <property type="match status" value="1"/>
</dbReference>
<dbReference type="SMART" id="SM00044">
    <property type="entry name" value="CYCc"/>
    <property type="match status" value="1"/>
</dbReference>
<dbReference type="Pfam" id="PF00211">
    <property type="entry name" value="Guanylate_cyc"/>
    <property type="match status" value="1"/>
</dbReference>
<accession>M1WMY9</accession>
<feature type="domain" description="Guanylate cyclase" evidence="2">
    <location>
        <begin position="452"/>
        <end position="584"/>
    </location>
</feature>
<dbReference type="InterPro" id="IPR007890">
    <property type="entry name" value="CHASE2"/>
</dbReference>
<dbReference type="AlphaFoldDB" id="M1WMY9"/>
<feature type="transmembrane region" description="Helical" evidence="1">
    <location>
        <begin position="387"/>
        <end position="410"/>
    </location>
</feature>
<proteinExistence type="predicted"/>
<dbReference type="PATRIC" id="fig|879567.3.peg.3040"/>
<evidence type="ECO:0000313" key="3">
    <source>
        <dbReference type="EMBL" id="CCH50065.1"/>
    </source>
</evidence>
<dbReference type="eggNOG" id="COG2114">
    <property type="taxonomic scope" value="Bacteria"/>
</dbReference>
<dbReference type="OrthoDB" id="9806735at2"/>
<evidence type="ECO:0000256" key="1">
    <source>
        <dbReference type="SAM" id="Phobius"/>
    </source>
</evidence>
<dbReference type="Proteomes" id="UP000011724">
    <property type="component" value="Chromosome"/>
</dbReference>
<evidence type="ECO:0000313" key="4">
    <source>
        <dbReference type="Proteomes" id="UP000011724"/>
    </source>
</evidence>
<sequence>MTPRIKRLLAGLGAGLIGALIALSLWGTGALDSWEALTFDLRARILAKPSATTEEIRLILLDRNSLNRAQQQFGYTWPWPRKAYVPIIDFCRLAGASSLTLDVIFNDPSVYGSRDDETLSFALKQFGRAILPGDFAKLDGSDESWPQSIPLPTLQSIGTIRSDGSNVATFPIPDLTEGTTIGNANITADPDEILRRAPLFVLFDHKLVPSLPLAIATFESSSTPLQFHSRSVTLLGKNIPTDEQGSAIINYRGPKGTFKTYKAADIMESRYNLAEGKAPLIDPTEFKNKHVMFGVSAPALYDLRSTPVGNKFPGIEIDATVLDNILSGDFIHPVGQTANTVAAVLFGILTAMGVMEFRTTLMSSAASFVILSAPMTLSFILYRMGFWFGLTLQLTACVFSILIAGTIKYITEGRQRNFIKSAFSQYLSPNVIEQLLRDPSRLSLGGERKSLTIFFADLVGFTSIAESMEPEDLTAVTNEYLTAMTETIQELGGTIDKYEGDGIVAFWNAPLNQPDHAQRAVLAAIDCQKKLATMRPGLAIRTGHEFHVRIGINTGPAVVGNFGSSTRFDYTAMGDSVNIAARLEGINKQFGTTTLISQTTRDLLDNTILLREISRVIVPGKQEPVTIHAPLSLQERAHGEKRLKRFEQGLAFFYAGNFNRAFRVFSSLAETDPVSSRYRDKCAELAASPPARWDGIWFISTK</sequence>
<evidence type="ECO:0000259" key="2">
    <source>
        <dbReference type="PROSITE" id="PS50125"/>
    </source>
</evidence>
<dbReference type="HOGENOM" id="CLU_000445_85_1_7"/>
<keyword evidence="1" id="KW-1133">Transmembrane helix</keyword>
<dbReference type="Pfam" id="PF05226">
    <property type="entry name" value="CHASE2"/>
    <property type="match status" value="1"/>
</dbReference>
<dbReference type="CDD" id="cd07302">
    <property type="entry name" value="CHD"/>
    <property type="match status" value="1"/>
</dbReference>
<keyword evidence="1" id="KW-0472">Membrane</keyword>
<dbReference type="PANTHER" id="PTHR43081">
    <property type="entry name" value="ADENYLATE CYCLASE, TERMINAL-DIFFERENTIATION SPECIFIC-RELATED"/>
    <property type="match status" value="1"/>
</dbReference>
<dbReference type="EMBL" id="FO203427">
    <property type="protein sequence ID" value="CCH50065.1"/>
    <property type="molecule type" value="Genomic_DNA"/>
</dbReference>